<dbReference type="GO" id="GO:0000272">
    <property type="term" value="P:polysaccharide catabolic process"/>
    <property type="evidence" value="ECO:0007669"/>
    <property type="project" value="InterPro"/>
</dbReference>
<keyword evidence="2 3" id="KW-0326">Glycosidase</keyword>
<protein>
    <recommendedName>
        <fullName evidence="4">Glycoside hydrolase family 5 domain-containing protein</fullName>
    </recommendedName>
</protein>
<proteinExistence type="inferred from homology"/>
<organism evidence="5 6">
    <name type="scientific">Candidatus Giovannonibacteria bacterium GW2011_GWB1_45_9b</name>
    <dbReference type="NCBI Taxonomy" id="1618653"/>
    <lineage>
        <taxon>Bacteria</taxon>
        <taxon>Candidatus Giovannoniibacteriota</taxon>
    </lineage>
</organism>
<dbReference type="AlphaFoldDB" id="A0A0G1N6U1"/>
<dbReference type="Proteomes" id="UP000034020">
    <property type="component" value="Unassembled WGS sequence"/>
</dbReference>
<name>A0A0G1N6U1_9BACT</name>
<evidence type="ECO:0000259" key="4">
    <source>
        <dbReference type="Pfam" id="PF00150"/>
    </source>
</evidence>
<accession>A0A0G1N6U1</accession>
<evidence type="ECO:0000256" key="3">
    <source>
        <dbReference type="RuleBase" id="RU361153"/>
    </source>
</evidence>
<dbReference type="GO" id="GO:0004553">
    <property type="term" value="F:hydrolase activity, hydrolyzing O-glycosyl compounds"/>
    <property type="evidence" value="ECO:0007669"/>
    <property type="project" value="InterPro"/>
</dbReference>
<dbReference type="InterPro" id="IPR001547">
    <property type="entry name" value="Glyco_hydro_5"/>
</dbReference>
<reference evidence="5 6" key="1">
    <citation type="journal article" date="2015" name="Nature">
        <title>rRNA introns, odd ribosomes, and small enigmatic genomes across a large radiation of phyla.</title>
        <authorList>
            <person name="Brown C.T."/>
            <person name="Hug L.A."/>
            <person name="Thomas B.C."/>
            <person name="Sharon I."/>
            <person name="Castelle C.J."/>
            <person name="Singh A."/>
            <person name="Wilkins M.J."/>
            <person name="Williams K.H."/>
            <person name="Banfield J.F."/>
        </authorList>
    </citation>
    <scope>NUCLEOTIDE SEQUENCE [LARGE SCALE GENOMIC DNA]</scope>
</reference>
<keyword evidence="1 3" id="KW-0378">Hydrolase</keyword>
<gene>
    <name evidence="5" type="ORF">UX24_C0016G0006</name>
</gene>
<dbReference type="Pfam" id="PF00150">
    <property type="entry name" value="Cellulase"/>
    <property type="match status" value="1"/>
</dbReference>
<evidence type="ECO:0000256" key="2">
    <source>
        <dbReference type="ARBA" id="ARBA00023295"/>
    </source>
</evidence>
<evidence type="ECO:0000313" key="5">
    <source>
        <dbReference type="EMBL" id="KKU16226.1"/>
    </source>
</evidence>
<dbReference type="Gene3D" id="3.20.20.80">
    <property type="entry name" value="Glycosidases"/>
    <property type="match status" value="1"/>
</dbReference>
<evidence type="ECO:0000256" key="1">
    <source>
        <dbReference type="ARBA" id="ARBA00022801"/>
    </source>
</evidence>
<comment type="caution">
    <text evidence="5">The sequence shown here is derived from an EMBL/GenBank/DDBJ whole genome shotgun (WGS) entry which is preliminary data.</text>
</comment>
<sequence length="340" mass="39938">METKHVIIFRKSLKILLVFLLLAGLAVVFGLIGSPELSARAFGVTFSSPFAEKFGMDPKDVYLAILDDFKVKKIRLPVYWDRIEMKEGELDFSELDWQISEAQKRDVKIILTIGRKLPRWPECHQPNWVLEKKDQDFEKEKLLKFLEVAVERYRNNPALFAWQIENEPFLPFGDACPLFGKEFLDKEIASVKKIDANHPVIITDSGELSIWVRAAKRADIFGSTMYRQIWNENLGFFTYPIPPQFFRVKLTLTKLIAGNKPVIISELQAEPWGPHQLYEENLFPLDSQLDKFNAKKFKEYISYAEKSGFDEFYLWGVEWWYWLKTEKNHPEIWNEAKKLF</sequence>
<evidence type="ECO:0000313" key="6">
    <source>
        <dbReference type="Proteomes" id="UP000034020"/>
    </source>
</evidence>
<feature type="domain" description="Glycoside hydrolase family 5" evidence="4">
    <location>
        <begin position="58"/>
        <end position="211"/>
    </location>
</feature>
<dbReference type="EMBL" id="LCLL01000016">
    <property type="protein sequence ID" value="KKU16226.1"/>
    <property type="molecule type" value="Genomic_DNA"/>
</dbReference>
<dbReference type="InterPro" id="IPR017853">
    <property type="entry name" value="GH"/>
</dbReference>
<dbReference type="SUPFAM" id="SSF51445">
    <property type="entry name" value="(Trans)glycosidases"/>
    <property type="match status" value="1"/>
</dbReference>
<comment type="similarity">
    <text evidence="3">Belongs to the glycosyl hydrolase 5 (cellulase A) family.</text>
</comment>